<evidence type="ECO:0000256" key="1">
    <source>
        <dbReference type="SAM" id="SignalP"/>
    </source>
</evidence>
<evidence type="ECO:0000313" key="2">
    <source>
        <dbReference type="EMBL" id="OLY79595.1"/>
    </source>
</evidence>
<dbReference type="AlphaFoldDB" id="A0A1R0GRU3"/>
<name>A0A1R0GRU3_9FUNG</name>
<dbReference type="EMBL" id="LSSL01004256">
    <property type="protein sequence ID" value="OLY79595.1"/>
    <property type="molecule type" value="Genomic_DNA"/>
</dbReference>
<gene>
    <name evidence="2" type="ORF">AYI68_g6331</name>
</gene>
<sequence>MLFALFSFIALFAQTLVMSHYVNITESTGIFRLITQADKDKGIYCIDNSDMLNTSMDQTVLSGFFDYALNTSIPFPQVSVRCIPVISGDFISARKISARFSHDNTTISYVTSIPQTGSWVPQFASQFQNTTTYPSGMM</sequence>
<protein>
    <submittedName>
        <fullName evidence="2">Uncharacterized protein</fullName>
    </submittedName>
</protein>
<dbReference type="Proteomes" id="UP000187455">
    <property type="component" value="Unassembled WGS sequence"/>
</dbReference>
<accession>A0A1R0GRU3</accession>
<keyword evidence="1" id="KW-0732">Signal</keyword>
<keyword evidence="3" id="KW-1185">Reference proteome</keyword>
<dbReference type="OrthoDB" id="5577110at2759"/>
<organism evidence="2 3">
    <name type="scientific">Smittium mucronatum</name>
    <dbReference type="NCBI Taxonomy" id="133383"/>
    <lineage>
        <taxon>Eukaryota</taxon>
        <taxon>Fungi</taxon>
        <taxon>Fungi incertae sedis</taxon>
        <taxon>Zoopagomycota</taxon>
        <taxon>Kickxellomycotina</taxon>
        <taxon>Harpellomycetes</taxon>
        <taxon>Harpellales</taxon>
        <taxon>Legeriomycetaceae</taxon>
        <taxon>Smittium</taxon>
    </lineage>
</organism>
<feature type="signal peptide" evidence="1">
    <location>
        <begin position="1"/>
        <end position="19"/>
    </location>
</feature>
<reference evidence="2 3" key="1">
    <citation type="journal article" date="2016" name="Mol. Biol. Evol.">
        <title>Genome-Wide Survey of Gut Fungi (Harpellales) Reveals the First Horizontally Transferred Ubiquitin Gene from a Mosquito Host.</title>
        <authorList>
            <person name="Wang Y."/>
            <person name="White M.M."/>
            <person name="Kvist S."/>
            <person name="Moncalvo J.M."/>
        </authorList>
    </citation>
    <scope>NUCLEOTIDE SEQUENCE [LARGE SCALE GENOMIC DNA]</scope>
    <source>
        <strain evidence="2 3">ALG-7-W6</strain>
    </source>
</reference>
<proteinExistence type="predicted"/>
<comment type="caution">
    <text evidence="2">The sequence shown here is derived from an EMBL/GenBank/DDBJ whole genome shotgun (WGS) entry which is preliminary data.</text>
</comment>
<feature type="chain" id="PRO_5013000359" evidence="1">
    <location>
        <begin position="20"/>
        <end position="138"/>
    </location>
</feature>
<evidence type="ECO:0000313" key="3">
    <source>
        <dbReference type="Proteomes" id="UP000187455"/>
    </source>
</evidence>